<dbReference type="AlphaFoldDB" id="I3D9G5"/>
<evidence type="ECO:0000256" key="3">
    <source>
        <dbReference type="ARBA" id="ARBA00022692"/>
    </source>
</evidence>
<feature type="domain" description="ComEC/Rec2-related protein" evidence="7">
    <location>
        <begin position="212"/>
        <end position="404"/>
    </location>
</feature>
<feature type="transmembrane region" description="Helical" evidence="6">
    <location>
        <begin position="57"/>
        <end position="73"/>
    </location>
</feature>
<feature type="transmembrane region" description="Helical" evidence="6">
    <location>
        <begin position="32"/>
        <end position="51"/>
    </location>
</feature>
<evidence type="ECO:0000256" key="6">
    <source>
        <dbReference type="SAM" id="Phobius"/>
    </source>
</evidence>
<dbReference type="NCBIfam" id="TIGR00360">
    <property type="entry name" value="ComEC_N-term"/>
    <property type="match status" value="1"/>
</dbReference>
<dbReference type="PANTHER" id="PTHR30619:SF1">
    <property type="entry name" value="RECOMBINATION PROTEIN 2"/>
    <property type="match status" value="1"/>
</dbReference>
<dbReference type="Pfam" id="PF03772">
    <property type="entry name" value="Competence"/>
    <property type="match status" value="1"/>
</dbReference>
<keyword evidence="4 6" id="KW-1133">Transmembrane helix</keyword>
<evidence type="ECO:0000256" key="2">
    <source>
        <dbReference type="ARBA" id="ARBA00022475"/>
    </source>
</evidence>
<dbReference type="PATRIC" id="fig|1095749.3.peg.1633"/>
<feature type="transmembrane region" description="Helical" evidence="6">
    <location>
        <begin position="372"/>
        <end position="396"/>
    </location>
</feature>
<comment type="caution">
    <text evidence="9">The sequence shown here is derived from an EMBL/GenBank/DDBJ whole genome shotgun (WGS) entry which is preliminary data.</text>
</comment>
<evidence type="ECO:0000256" key="5">
    <source>
        <dbReference type="ARBA" id="ARBA00023136"/>
    </source>
</evidence>
<dbReference type="PANTHER" id="PTHR30619">
    <property type="entry name" value="DNA INTERNALIZATION/COMPETENCE PROTEIN COMEC/REC2"/>
    <property type="match status" value="1"/>
</dbReference>
<dbReference type="Pfam" id="PF13567">
    <property type="entry name" value="DUF4131"/>
    <property type="match status" value="1"/>
</dbReference>
<evidence type="ECO:0000313" key="9">
    <source>
        <dbReference type="EMBL" id="EIJ68358.1"/>
    </source>
</evidence>
<proteinExistence type="predicted"/>
<evidence type="ECO:0000259" key="8">
    <source>
        <dbReference type="Pfam" id="PF13567"/>
    </source>
</evidence>
<evidence type="ECO:0000259" key="7">
    <source>
        <dbReference type="Pfam" id="PF03772"/>
    </source>
</evidence>
<feature type="transmembrane region" description="Helical" evidence="6">
    <location>
        <begin position="339"/>
        <end position="360"/>
    </location>
</feature>
<dbReference type="InterPro" id="IPR025405">
    <property type="entry name" value="DUF4131"/>
</dbReference>
<keyword evidence="2" id="KW-1003">Cell membrane</keyword>
<feature type="domain" description="DUF4131" evidence="8">
    <location>
        <begin position="31"/>
        <end position="179"/>
    </location>
</feature>
<comment type="subcellular location">
    <subcellularLocation>
        <location evidence="1">Cell membrane</location>
        <topology evidence="1">Multi-pass membrane protein</topology>
    </subcellularLocation>
</comment>
<evidence type="ECO:0000256" key="1">
    <source>
        <dbReference type="ARBA" id="ARBA00004651"/>
    </source>
</evidence>
<feature type="transmembrane region" description="Helical" evidence="6">
    <location>
        <begin position="274"/>
        <end position="303"/>
    </location>
</feature>
<dbReference type="eggNOG" id="COG0658">
    <property type="taxonomic scope" value="Bacteria"/>
</dbReference>
<feature type="transmembrane region" description="Helical" evidence="6">
    <location>
        <begin position="6"/>
        <end position="25"/>
    </location>
</feature>
<name>I3D9G5_9PAST</name>
<dbReference type="NCBIfam" id="TIGR00361">
    <property type="entry name" value="ComEC_Rec2"/>
    <property type="match status" value="1"/>
</dbReference>
<keyword evidence="3 6" id="KW-0812">Transmembrane</keyword>
<dbReference type="InterPro" id="IPR052159">
    <property type="entry name" value="Competence_DNA_uptake"/>
</dbReference>
<feature type="transmembrane region" description="Helical" evidence="6">
    <location>
        <begin position="236"/>
        <end position="254"/>
    </location>
</feature>
<protein>
    <submittedName>
        <fullName evidence="9">DNA internalization competence protein ComEC/Rec2-like protein</fullName>
    </submittedName>
</protein>
<sequence length="405" mass="47072">MGYFKLEVVCLFIIVNCLLLLYLPLDLLITTKAFLILFSCFTFLIIIVFKYQFWRRIVFYLFIALGIIFYIHSKPLLLIHQVDAVQNFPQKMNAKFTVNEIVHQQNYQTLIITTRLSPEYPEQRIYANWRVNEPVKVGETWQGELRLRAISSRLNQGGFDKQKWYYSHGITAWASIKSAVKIEENLSLRQRLFNHYFEQTQNLSHQGLLMALSFGERAWLEPNVWQVYQQTNTAHLIAISGLHIGLAMFIGVMLGKGIQFLLPTHLIKPQFPLIVGLVLSFIYAGLAGFAIPTLRAFIALLVVSSLKLLRFHYNPWQLFIRVIAVLLLFDPLMVLSSSFWLSVGAVFCLILWYQVFPLSLIEWKGQPIKGMWRWFLGLIHLQIGLFWLFTPIQLFIFNGISLTAF</sequence>
<reference evidence="9 10" key="1">
    <citation type="submission" date="2012-03" db="EMBL/GenBank/DDBJ databases">
        <authorList>
            <person name="Harkins D.M."/>
            <person name="Madupu R."/>
            <person name="Durkin A.S."/>
            <person name="Torralba M."/>
            <person name="Methe B."/>
            <person name="Sutton G.G."/>
            <person name="Nelson K.E."/>
        </authorList>
    </citation>
    <scope>NUCLEOTIDE SEQUENCE [LARGE SCALE GENOMIC DNA]</scope>
    <source>
        <strain evidence="9 10">CCUG 2042</strain>
    </source>
</reference>
<keyword evidence="5 6" id="KW-0472">Membrane</keyword>
<keyword evidence="10" id="KW-1185">Reference proteome</keyword>
<dbReference type="GO" id="GO:0005886">
    <property type="term" value="C:plasma membrane"/>
    <property type="evidence" value="ECO:0007669"/>
    <property type="project" value="UniProtKB-SubCell"/>
</dbReference>
<organism evidence="9 10">
    <name type="scientific">Pasteurella bettyae CCUG 2042</name>
    <dbReference type="NCBI Taxonomy" id="1095749"/>
    <lineage>
        <taxon>Bacteria</taxon>
        <taxon>Pseudomonadati</taxon>
        <taxon>Pseudomonadota</taxon>
        <taxon>Gammaproteobacteria</taxon>
        <taxon>Pasteurellales</taxon>
        <taxon>Pasteurellaceae</taxon>
        <taxon>Pasteurella</taxon>
    </lineage>
</organism>
<dbReference type="EMBL" id="AJSX01000038">
    <property type="protein sequence ID" value="EIJ68358.1"/>
    <property type="molecule type" value="Genomic_DNA"/>
</dbReference>
<dbReference type="GO" id="GO:0030420">
    <property type="term" value="P:establishment of competence for transformation"/>
    <property type="evidence" value="ECO:0007669"/>
    <property type="project" value="InterPro"/>
</dbReference>
<dbReference type="Proteomes" id="UP000006457">
    <property type="component" value="Unassembled WGS sequence"/>
</dbReference>
<accession>I3D9G5</accession>
<evidence type="ECO:0000256" key="4">
    <source>
        <dbReference type="ARBA" id="ARBA00022989"/>
    </source>
</evidence>
<dbReference type="InterPro" id="IPR004797">
    <property type="entry name" value="Competence_ComEC/Rec2"/>
</dbReference>
<dbReference type="InterPro" id="IPR004477">
    <property type="entry name" value="ComEC_N"/>
</dbReference>
<evidence type="ECO:0000313" key="10">
    <source>
        <dbReference type="Proteomes" id="UP000006457"/>
    </source>
</evidence>
<gene>
    <name evidence="9" type="ORF">HMPREF1052_1827</name>
</gene>